<feature type="region of interest" description="Disordered" evidence="1">
    <location>
        <begin position="26"/>
        <end position="56"/>
    </location>
</feature>
<accession>A0A7M5XD76</accession>
<name>A0A7M5XD76_9CNID</name>
<dbReference type="AlphaFoldDB" id="A0A7M5XD76"/>
<feature type="signal peptide" evidence="2">
    <location>
        <begin position="1"/>
        <end position="23"/>
    </location>
</feature>
<evidence type="ECO:0000313" key="3">
    <source>
        <dbReference type="EnsemblMetazoa" id="CLYHEMP021437.1"/>
    </source>
</evidence>
<dbReference type="RefSeq" id="XP_066932448.1">
    <property type="nucleotide sequence ID" value="XM_067076347.1"/>
</dbReference>
<keyword evidence="4" id="KW-1185">Reference proteome</keyword>
<dbReference type="EnsemblMetazoa" id="CLYHEMT021437.1">
    <property type="protein sequence ID" value="CLYHEMP021437.1"/>
    <property type="gene ID" value="CLYHEMG021437"/>
</dbReference>
<evidence type="ECO:0008006" key="5">
    <source>
        <dbReference type="Google" id="ProtNLM"/>
    </source>
</evidence>
<proteinExistence type="predicted"/>
<feature type="compositionally biased region" description="Basic and acidic residues" evidence="1">
    <location>
        <begin position="337"/>
        <end position="349"/>
    </location>
</feature>
<evidence type="ECO:0000313" key="4">
    <source>
        <dbReference type="Proteomes" id="UP000594262"/>
    </source>
</evidence>
<sequence length="529" mass="60854">MERNRMIHRLILPTLILLSSSQGKTIQNSQESSTSASDLTNLTEAAATPQRDTPGRVPWFAMQKKSLPFHPRFMFSRDADSAKNDERLPFNRRFMFFDTSVTTKRDEPNRVPWFAKQKKSLPFHPRFMFSRDAESAKNDERLPFNHRFMFSDISSTSRSNGPNQVPWFTKQKKGLPFNPRFMFSRDSLPFNHRFMFFDSSSALKNYVPNRVPWFAKQKKSFETNDGDAPNRIPWFASRQKKDSLVPLTFKDVPNIVKDNKASKFSFKRSDITIPITEYYYSPGPENLDRYIPPGVVNHNRLSGFKDTGKNLKSKDGKKPRMVIFGDAVSSGAATEESSNRQEEKGKDHGILPPNFMGRTYQREARSSSKSSSSIPLSFIRDKENTRSLSTIPLTFINKKDEPVPNKIPWFAVKRQKKSLAPDSFEDETNNDEDGESKESRYPLFLYKDASNSFADFLTTAKDQPSNQISSDVHRRSAIRQILTNQHQIRRREDSQFPIRCGNVSGCDKRRCINGICRIVCSNKTLVCLQ</sequence>
<evidence type="ECO:0000256" key="2">
    <source>
        <dbReference type="SAM" id="SignalP"/>
    </source>
</evidence>
<dbReference type="GeneID" id="136820105"/>
<dbReference type="Proteomes" id="UP000594262">
    <property type="component" value="Unplaced"/>
</dbReference>
<feature type="region of interest" description="Disordered" evidence="1">
    <location>
        <begin position="327"/>
        <end position="355"/>
    </location>
</feature>
<feature type="compositionally biased region" description="Polar residues" evidence="1">
    <location>
        <begin position="26"/>
        <end position="43"/>
    </location>
</feature>
<protein>
    <recommendedName>
        <fullName evidence="5">Cnidarian restricted protein</fullName>
    </recommendedName>
</protein>
<reference evidence="3" key="1">
    <citation type="submission" date="2021-01" db="UniProtKB">
        <authorList>
            <consortium name="EnsemblMetazoa"/>
        </authorList>
    </citation>
    <scope>IDENTIFICATION</scope>
</reference>
<keyword evidence="2" id="KW-0732">Signal</keyword>
<evidence type="ECO:0000256" key="1">
    <source>
        <dbReference type="SAM" id="MobiDB-lite"/>
    </source>
</evidence>
<feature type="chain" id="PRO_5029635177" description="Cnidarian restricted protein" evidence="2">
    <location>
        <begin position="24"/>
        <end position="529"/>
    </location>
</feature>
<organism evidence="3 4">
    <name type="scientific">Clytia hemisphaerica</name>
    <dbReference type="NCBI Taxonomy" id="252671"/>
    <lineage>
        <taxon>Eukaryota</taxon>
        <taxon>Metazoa</taxon>
        <taxon>Cnidaria</taxon>
        <taxon>Hydrozoa</taxon>
        <taxon>Hydroidolina</taxon>
        <taxon>Leptothecata</taxon>
        <taxon>Obeliida</taxon>
        <taxon>Clytiidae</taxon>
        <taxon>Clytia</taxon>
    </lineage>
</organism>